<evidence type="ECO:0000256" key="1">
    <source>
        <dbReference type="ARBA" id="ARBA00023002"/>
    </source>
</evidence>
<dbReference type="FunCoup" id="A0A140L125">
    <property type="interactions" value="318"/>
</dbReference>
<dbReference type="Pfam" id="PF22725">
    <property type="entry name" value="GFO_IDH_MocA_C3"/>
    <property type="match status" value="1"/>
</dbReference>
<dbReference type="InterPro" id="IPR036291">
    <property type="entry name" value="NAD(P)-bd_dom_sf"/>
</dbReference>
<gene>
    <name evidence="4" type="primary">iolX</name>
    <name evidence="4" type="ORF">AN618_23680</name>
</gene>
<dbReference type="EC" id="1.1.1.370" evidence="4"/>
<dbReference type="AlphaFoldDB" id="A0A140L125"/>
<dbReference type="InterPro" id="IPR055170">
    <property type="entry name" value="GFO_IDH_MocA-like_dom"/>
</dbReference>
<dbReference type="Proteomes" id="UP000070427">
    <property type="component" value="Unassembled WGS sequence"/>
</dbReference>
<name>A0A140L125_9FIRM</name>
<proteinExistence type="predicted"/>
<keyword evidence="5" id="KW-1185">Reference proteome</keyword>
<sequence length="382" mass="43705">MECRVGLIGLGWFAGIIARALAEKGGGHCRLWAVCDIEPERAREFGKRFGIDRVYRKPEELVGDPEIDIVAIATPPHLHFELALMAFQAGKNVFLEKPGALRQNEMEELIKVCSEKNLKATIDYVMRRNPLYFVLKMINDSKIFGMLERAGLENYAHDDHLLPSHWFWDSEKSGGIWLEHGVHFFDLTNWLLGRPEKVMALNIKREGFGFVDRVMGFCVHKEGAVVDYYHGFTKPEPFEKTTFSFTFERAYAKVYGWIPVRLEIDALVTEKTDGFLRGEVTEKAQNFLPGINVKLDVEKVEEYENEKFFTGRGKTFKAAGRYTYVFFIEQDRWEVYRACVAEGLKDLSMAARGLKEDCDVTLYDALGALQVALEMEKAAVKL</sequence>
<feature type="domain" description="Gfo/Idh/MocA-like oxidoreductase N-terminal" evidence="2">
    <location>
        <begin position="4"/>
        <end position="123"/>
    </location>
</feature>
<evidence type="ECO:0000259" key="3">
    <source>
        <dbReference type="Pfam" id="PF22725"/>
    </source>
</evidence>
<dbReference type="InterPro" id="IPR000683">
    <property type="entry name" value="Gfo/Idh/MocA-like_OxRdtase_N"/>
</dbReference>
<evidence type="ECO:0000313" key="5">
    <source>
        <dbReference type="Proteomes" id="UP000070427"/>
    </source>
</evidence>
<dbReference type="InParanoid" id="A0A140L125"/>
<dbReference type="SUPFAM" id="SSF51735">
    <property type="entry name" value="NAD(P)-binding Rossmann-fold domains"/>
    <property type="match status" value="1"/>
</dbReference>
<dbReference type="Gene3D" id="3.30.360.10">
    <property type="entry name" value="Dihydrodipicolinate Reductase, domain 2"/>
    <property type="match status" value="1"/>
</dbReference>
<organism evidence="4 5">
    <name type="scientific">Fervidicola ferrireducens</name>
    <dbReference type="NCBI Taxonomy" id="520764"/>
    <lineage>
        <taxon>Bacteria</taxon>
        <taxon>Bacillati</taxon>
        <taxon>Bacillota</taxon>
        <taxon>Clostridia</taxon>
        <taxon>Thermosediminibacterales</taxon>
        <taxon>Thermosediminibacteraceae</taxon>
        <taxon>Fervidicola</taxon>
    </lineage>
</organism>
<dbReference type="RefSeq" id="WP_066355459.1">
    <property type="nucleotide sequence ID" value="NZ_LOED01000054.1"/>
</dbReference>
<accession>A0A140L125</accession>
<dbReference type="Pfam" id="PF01408">
    <property type="entry name" value="GFO_IDH_MocA"/>
    <property type="match status" value="1"/>
</dbReference>
<comment type="caution">
    <text evidence="4">The sequence shown here is derived from an EMBL/GenBank/DDBJ whole genome shotgun (WGS) entry which is preliminary data.</text>
</comment>
<dbReference type="PANTHER" id="PTHR43818">
    <property type="entry name" value="BCDNA.GH03377"/>
    <property type="match status" value="1"/>
</dbReference>
<evidence type="ECO:0000259" key="2">
    <source>
        <dbReference type="Pfam" id="PF01408"/>
    </source>
</evidence>
<dbReference type="Gene3D" id="3.40.50.720">
    <property type="entry name" value="NAD(P)-binding Rossmann-like Domain"/>
    <property type="match status" value="1"/>
</dbReference>
<dbReference type="GO" id="GO:0016491">
    <property type="term" value="F:oxidoreductase activity"/>
    <property type="evidence" value="ECO:0007669"/>
    <property type="project" value="UniProtKB-KW"/>
</dbReference>
<dbReference type="PANTHER" id="PTHR43818:SF11">
    <property type="entry name" value="BCDNA.GH03377"/>
    <property type="match status" value="1"/>
</dbReference>
<protein>
    <submittedName>
        <fullName evidence="4">Scyllo-inositol 2-dehydrogenase (NAD(+))</fullName>
        <ecNumber evidence="4">1.1.1.370</ecNumber>
    </submittedName>
</protein>
<dbReference type="STRING" id="520764.AN618_23680"/>
<evidence type="ECO:0000313" key="4">
    <source>
        <dbReference type="EMBL" id="KXG74250.1"/>
    </source>
</evidence>
<dbReference type="OrthoDB" id="240873at2"/>
<feature type="domain" description="GFO/IDH/MocA-like oxidoreductase" evidence="3">
    <location>
        <begin position="158"/>
        <end position="237"/>
    </location>
</feature>
<dbReference type="EMBL" id="LOED01000054">
    <property type="protein sequence ID" value="KXG74250.1"/>
    <property type="molecule type" value="Genomic_DNA"/>
</dbReference>
<reference evidence="4 5" key="1">
    <citation type="submission" date="2015-12" db="EMBL/GenBank/DDBJ databases">
        <title>Draft genome sequnece of Fervidicola ferrireducens strain Y170.</title>
        <authorList>
            <person name="Patel B.K."/>
        </authorList>
    </citation>
    <scope>NUCLEOTIDE SEQUENCE [LARGE SCALE GENOMIC DNA]</scope>
    <source>
        <strain evidence="4 5">Y170</strain>
    </source>
</reference>
<dbReference type="SUPFAM" id="SSF55347">
    <property type="entry name" value="Glyceraldehyde-3-phosphate dehydrogenase-like, C-terminal domain"/>
    <property type="match status" value="1"/>
</dbReference>
<dbReference type="GO" id="GO:0000166">
    <property type="term" value="F:nucleotide binding"/>
    <property type="evidence" value="ECO:0007669"/>
    <property type="project" value="InterPro"/>
</dbReference>
<keyword evidence="1 4" id="KW-0560">Oxidoreductase</keyword>
<dbReference type="InterPro" id="IPR050463">
    <property type="entry name" value="Gfo/Idh/MocA_oxidrdct_glycsds"/>
</dbReference>